<evidence type="ECO:0000313" key="4">
    <source>
        <dbReference type="Proteomes" id="UP000195766"/>
    </source>
</evidence>
<protein>
    <submittedName>
        <fullName evidence="3">ATPase involved in DNA repair</fullName>
    </submittedName>
</protein>
<dbReference type="RefSeq" id="WP_087141066.1">
    <property type="nucleotide sequence ID" value="NZ_FUIE01000058.1"/>
</dbReference>
<accession>A0A1R4GBK3</accession>
<reference evidence="3 4" key="1">
    <citation type="submission" date="2017-02" db="EMBL/GenBank/DDBJ databases">
        <authorList>
            <person name="Peterson S.W."/>
        </authorList>
    </citation>
    <scope>NUCLEOTIDE SEQUENCE [LARGE SCALE GENOMIC DNA]</scope>
    <source>
        <strain evidence="3 4">3F5N</strain>
    </source>
</reference>
<dbReference type="InterPro" id="IPR021242">
    <property type="entry name" value="DUF2799"/>
</dbReference>
<feature type="chain" id="PRO_5012142072" evidence="2">
    <location>
        <begin position="24"/>
        <end position="212"/>
    </location>
</feature>
<keyword evidence="2" id="KW-0732">Signal</keyword>
<proteinExistence type="predicted"/>
<evidence type="ECO:0000256" key="1">
    <source>
        <dbReference type="SAM" id="Coils"/>
    </source>
</evidence>
<keyword evidence="1" id="KW-0175">Coiled coil</keyword>
<dbReference type="AlphaFoldDB" id="A0A1R4GBK3"/>
<organism evidence="3 4">
    <name type="scientific">Brevundimonas diminuta 3F5N</name>
    <dbReference type="NCBI Taxonomy" id="1255603"/>
    <lineage>
        <taxon>Bacteria</taxon>
        <taxon>Pseudomonadati</taxon>
        <taxon>Pseudomonadota</taxon>
        <taxon>Alphaproteobacteria</taxon>
        <taxon>Caulobacterales</taxon>
        <taxon>Caulobacteraceae</taxon>
        <taxon>Brevundimonas</taxon>
    </lineage>
</organism>
<evidence type="ECO:0000313" key="3">
    <source>
        <dbReference type="EMBL" id="SJM65508.1"/>
    </source>
</evidence>
<feature type="signal peptide" evidence="2">
    <location>
        <begin position="1"/>
        <end position="23"/>
    </location>
</feature>
<dbReference type="EMBL" id="FUIE01000058">
    <property type="protein sequence ID" value="SJM65508.1"/>
    <property type="molecule type" value="Genomic_DNA"/>
</dbReference>
<dbReference type="Proteomes" id="UP000195766">
    <property type="component" value="Unassembled WGS sequence"/>
</dbReference>
<dbReference type="Pfam" id="PF10973">
    <property type="entry name" value="DUF2799"/>
    <property type="match status" value="1"/>
</dbReference>
<gene>
    <name evidence="3" type="ORF">FM111_11280</name>
</gene>
<dbReference type="OrthoDB" id="5917215at2"/>
<evidence type="ECO:0000256" key="2">
    <source>
        <dbReference type="SAM" id="SignalP"/>
    </source>
</evidence>
<name>A0A1R4GBK3_BREDI</name>
<dbReference type="PROSITE" id="PS51257">
    <property type="entry name" value="PROKAR_LIPOPROTEIN"/>
    <property type="match status" value="1"/>
</dbReference>
<feature type="coiled-coil region" evidence="1">
    <location>
        <begin position="132"/>
        <end position="204"/>
    </location>
</feature>
<sequence length="212" mass="23624">MKLLTAAVIAVSSVVLLSGCATMSEGQCMVGDWGGQGYRDGAEGRPSSRLDDHAKACAKHGVSPNMSAYMSAREDGLRTYCTWENGFRAGRAGGTYQGVCSPAEERAFVPAHRDGRQLYEVEQAVSSAESALNSAIRRIESREDKLDAKRRELRQEGLTSEERQRIRNRIREVEGELDDAHRAARRAEDDLRYAEVELRAVRRMLDGRYGVW</sequence>